<dbReference type="OrthoDB" id="6624653at2"/>
<evidence type="ECO:0000313" key="2">
    <source>
        <dbReference type="Proteomes" id="UP000034085"/>
    </source>
</evidence>
<protein>
    <submittedName>
        <fullName evidence="1">Uncharacterized protein</fullName>
    </submittedName>
</protein>
<dbReference type="AlphaFoldDB" id="A0A0F6U0Z9"/>
<sequence length="179" mass="20528">MGVSMTALRRISTEPSWTPVGTHGEGLPTKAGVYRFSVPREADSSEHIEFLALVRWRKHGVHQLLFPTFEYIVCDENIVLPEGTCWREREPWDPDTLGETEFIIVPEMSAGAQCCPFCKEIPRVVGDKYNFEFQENYITKMPHRFNRLWFSCCKWVAPVPSSGIQSLITAWNKMLGSSR</sequence>
<evidence type="ECO:0000313" key="1">
    <source>
        <dbReference type="EMBL" id="AKE62202.1"/>
    </source>
</evidence>
<dbReference type="EMBL" id="CP011133">
    <property type="protein sequence ID" value="AKE62202.1"/>
    <property type="molecule type" value="Genomic_DNA"/>
</dbReference>
<name>A0A0F6U0Z9_CITAM</name>
<dbReference type="PATRIC" id="fig|1261127.3.peg.5607"/>
<dbReference type="HOGENOM" id="CLU_1529951_0_0_6"/>
<reference evidence="1 2" key="1">
    <citation type="submission" date="2015-03" db="EMBL/GenBank/DDBJ databases">
        <title>Complete genome sequence of Citrobacter amalonaticus Y19.</title>
        <authorList>
            <person name="Park S."/>
        </authorList>
    </citation>
    <scope>NUCLEOTIDE SEQUENCE [LARGE SCALE GENOMIC DNA]</scope>
    <source>
        <strain evidence="1 2">Y19</strain>
        <plasmid evidence="2">Plasmid</plasmid>
    </source>
</reference>
<dbReference type="KEGG" id="cama:F384_27015"/>
<accession>A0A0F6U0Z9</accession>
<dbReference type="Proteomes" id="UP000034085">
    <property type="component" value="Plasmid"/>
</dbReference>
<proteinExistence type="predicted"/>
<organism evidence="1 2">
    <name type="scientific">Citrobacter amalonaticus Y19</name>
    <dbReference type="NCBI Taxonomy" id="1261127"/>
    <lineage>
        <taxon>Bacteria</taxon>
        <taxon>Pseudomonadati</taxon>
        <taxon>Pseudomonadota</taxon>
        <taxon>Gammaproteobacteria</taxon>
        <taxon>Enterobacterales</taxon>
        <taxon>Enterobacteriaceae</taxon>
        <taxon>Citrobacter</taxon>
    </lineage>
</organism>
<gene>
    <name evidence="1" type="ORF">F384_27015</name>
</gene>
<keyword evidence="1" id="KW-0614">Plasmid</keyword>
<geneLocation type="plasmid" evidence="1">
    <name>unnamed</name>
</geneLocation>